<proteinExistence type="predicted"/>
<gene>
    <name evidence="1" type="ORF">NUW54_g14471</name>
</gene>
<protein>
    <submittedName>
        <fullName evidence="1">Uncharacterized protein</fullName>
    </submittedName>
</protein>
<organism evidence="1 2">
    <name type="scientific">Trametes sanguinea</name>
    <dbReference type="NCBI Taxonomy" id="158606"/>
    <lineage>
        <taxon>Eukaryota</taxon>
        <taxon>Fungi</taxon>
        <taxon>Dikarya</taxon>
        <taxon>Basidiomycota</taxon>
        <taxon>Agaricomycotina</taxon>
        <taxon>Agaricomycetes</taxon>
        <taxon>Polyporales</taxon>
        <taxon>Polyporaceae</taxon>
        <taxon>Trametes</taxon>
    </lineage>
</organism>
<comment type="caution">
    <text evidence="1">The sequence shown here is derived from an EMBL/GenBank/DDBJ whole genome shotgun (WGS) entry which is preliminary data.</text>
</comment>
<accession>A0ACC1MD22</accession>
<evidence type="ECO:0000313" key="2">
    <source>
        <dbReference type="Proteomes" id="UP001144978"/>
    </source>
</evidence>
<evidence type="ECO:0000313" key="1">
    <source>
        <dbReference type="EMBL" id="KAJ2959584.1"/>
    </source>
</evidence>
<dbReference type="EMBL" id="JANSHE010007501">
    <property type="protein sequence ID" value="KAJ2959584.1"/>
    <property type="molecule type" value="Genomic_DNA"/>
</dbReference>
<sequence>MDRRSAVAWRRSKPIPVPISPDISVTARLETLNNSLLAWGFDDDVQNYVAAFKETHRRAKEDGCMTAWVSEREEWLARGDVILDDIEELVGGGALECFAAESMCELWRHISAAAFKAQYMMVVTQVYLDLGL</sequence>
<dbReference type="Proteomes" id="UP001144978">
    <property type="component" value="Unassembled WGS sequence"/>
</dbReference>
<reference evidence="1" key="1">
    <citation type="submission" date="2022-08" db="EMBL/GenBank/DDBJ databases">
        <title>Genome Sequence of Pycnoporus sanguineus.</title>
        <authorList>
            <person name="Buettner E."/>
        </authorList>
    </citation>
    <scope>NUCLEOTIDE SEQUENCE</scope>
    <source>
        <strain evidence="1">CG-C14</strain>
    </source>
</reference>
<keyword evidence="2" id="KW-1185">Reference proteome</keyword>
<name>A0ACC1MD22_9APHY</name>